<reference evidence="7" key="1">
    <citation type="journal article" date="2014" name="Int. J. Syst. Evol. Microbiol.">
        <title>Complete genome sequence of Corynebacterium casei LMG S-19264T (=DSM 44701T), isolated from a smear-ripened cheese.</title>
        <authorList>
            <consortium name="US DOE Joint Genome Institute (JGI-PGF)"/>
            <person name="Walter F."/>
            <person name="Albersmeier A."/>
            <person name="Kalinowski J."/>
            <person name="Ruckert C."/>
        </authorList>
    </citation>
    <scope>NUCLEOTIDE SEQUENCE</scope>
    <source>
        <strain evidence="7">KCTC 42650</strain>
    </source>
</reference>
<feature type="transmembrane region" description="Helical" evidence="6">
    <location>
        <begin position="217"/>
        <end position="238"/>
    </location>
</feature>
<dbReference type="GO" id="GO:0005886">
    <property type="term" value="C:plasma membrane"/>
    <property type="evidence" value="ECO:0007669"/>
    <property type="project" value="UniProtKB-SubCell"/>
</dbReference>
<evidence type="ECO:0000256" key="4">
    <source>
        <dbReference type="ARBA" id="ARBA00022989"/>
    </source>
</evidence>
<evidence type="ECO:0000313" key="7">
    <source>
        <dbReference type="EMBL" id="GHF64070.1"/>
    </source>
</evidence>
<dbReference type="EMBL" id="BNCJ01000015">
    <property type="protein sequence ID" value="GHF64070.1"/>
    <property type="molecule type" value="Genomic_DNA"/>
</dbReference>
<evidence type="ECO:0000313" key="8">
    <source>
        <dbReference type="Proteomes" id="UP000626220"/>
    </source>
</evidence>
<dbReference type="AlphaFoldDB" id="A0A8J3M8Z7"/>
<dbReference type="Pfam" id="PF02653">
    <property type="entry name" value="BPD_transp_2"/>
    <property type="match status" value="1"/>
</dbReference>
<evidence type="ECO:0000256" key="1">
    <source>
        <dbReference type="ARBA" id="ARBA00004651"/>
    </source>
</evidence>
<feature type="transmembrane region" description="Helical" evidence="6">
    <location>
        <begin position="158"/>
        <end position="178"/>
    </location>
</feature>
<accession>A0A8J3M8Z7</accession>
<keyword evidence="8" id="KW-1185">Reference proteome</keyword>
<reference evidence="7" key="2">
    <citation type="submission" date="2020-09" db="EMBL/GenBank/DDBJ databases">
        <authorList>
            <person name="Sun Q."/>
            <person name="Kim S."/>
        </authorList>
    </citation>
    <scope>NUCLEOTIDE SEQUENCE</scope>
    <source>
        <strain evidence="7">KCTC 42650</strain>
    </source>
</reference>
<dbReference type="PANTHER" id="PTHR47089:SF1">
    <property type="entry name" value="GUANOSINE ABC TRANSPORTER PERMEASE PROTEIN NUPP"/>
    <property type="match status" value="1"/>
</dbReference>
<proteinExistence type="predicted"/>
<keyword evidence="4 6" id="KW-1133">Transmembrane helix</keyword>
<feature type="transmembrane region" description="Helical" evidence="6">
    <location>
        <begin position="267"/>
        <end position="288"/>
    </location>
</feature>
<evidence type="ECO:0000256" key="3">
    <source>
        <dbReference type="ARBA" id="ARBA00022692"/>
    </source>
</evidence>
<comment type="caution">
    <text evidence="7">The sequence shown here is derived from an EMBL/GenBank/DDBJ whole genome shotgun (WGS) entry which is preliminary data.</text>
</comment>
<dbReference type="PANTHER" id="PTHR47089">
    <property type="entry name" value="ABC TRANSPORTER, PERMEASE PROTEIN"/>
    <property type="match status" value="1"/>
</dbReference>
<gene>
    <name evidence="7" type="ORF">GCM10017056_39070</name>
</gene>
<keyword evidence="3 6" id="KW-0812">Transmembrane</keyword>
<protein>
    <submittedName>
        <fullName evidence="7">ABC transporter permease</fullName>
    </submittedName>
</protein>
<evidence type="ECO:0000256" key="5">
    <source>
        <dbReference type="ARBA" id="ARBA00023136"/>
    </source>
</evidence>
<name>A0A8J3M8Z7_9RHOB</name>
<sequence>MERREIRGAARTGSGGRDVDVMPKWAEVILVPLISLLLAAILSALVILAIGEDPVAAVKMMVEGALGSTYAWGYTLYYATNFMFTGLAVAVAFHARMFNIGGEGQAMIGGLGVALACLYVPWPHWSLGLLGAILAGGLFGAGWALIPAWLQAKRGSHVVITTIMFNFIAASALNYILVNLLKPKGSQDPASARFPEAVHLPTLHELLAPLGINFSKAAPANVSLLVAVAACVLVWALIWRTRLGYEIRAYGQSEPGARYAGISGVRIILISMVISGALAGCMAINNVMGEAERLVLNATEGAGFIGIAVALMGRSHPFGVFLAAILFGFLYQGGAELALWTKIPREMITVIQALVILFTGALDNMVRAPLERIFLAARRGRG</sequence>
<feature type="transmembrane region" description="Helical" evidence="6">
    <location>
        <begin position="128"/>
        <end position="146"/>
    </location>
</feature>
<keyword evidence="5 6" id="KW-0472">Membrane</keyword>
<feature type="transmembrane region" description="Helical" evidence="6">
    <location>
        <begin position="320"/>
        <end position="341"/>
    </location>
</feature>
<organism evidence="7 8">
    <name type="scientific">Seohaeicola zhoushanensis</name>
    <dbReference type="NCBI Taxonomy" id="1569283"/>
    <lineage>
        <taxon>Bacteria</taxon>
        <taxon>Pseudomonadati</taxon>
        <taxon>Pseudomonadota</taxon>
        <taxon>Alphaproteobacteria</taxon>
        <taxon>Rhodobacterales</taxon>
        <taxon>Roseobacteraceae</taxon>
        <taxon>Seohaeicola</taxon>
    </lineage>
</organism>
<dbReference type="InterPro" id="IPR001851">
    <property type="entry name" value="ABC_transp_permease"/>
</dbReference>
<feature type="transmembrane region" description="Helical" evidence="6">
    <location>
        <begin position="71"/>
        <end position="93"/>
    </location>
</feature>
<comment type="subcellular location">
    <subcellularLocation>
        <location evidence="1">Cell membrane</location>
        <topology evidence="1">Multi-pass membrane protein</topology>
    </subcellularLocation>
</comment>
<dbReference type="Proteomes" id="UP000626220">
    <property type="component" value="Unassembled WGS sequence"/>
</dbReference>
<dbReference type="CDD" id="cd06580">
    <property type="entry name" value="TM_PBP1_transp_TpRbsC_like"/>
    <property type="match status" value="1"/>
</dbReference>
<feature type="transmembrane region" description="Helical" evidence="6">
    <location>
        <begin position="28"/>
        <end position="51"/>
    </location>
</feature>
<feature type="transmembrane region" description="Helical" evidence="6">
    <location>
        <begin position="105"/>
        <end position="122"/>
    </location>
</feature>
<evidence type="ECO:0000256" key="6">
    <source>
        <dbReference type="SAM" id="Phobius"/>
    </source>
</evidence>
<keyword evidence="2" id="KW-1003">Cell membrane</keyword>
<dbReference type="GO" id="GO:0022857">
    <property type="term" value="F:transmembrane transporter activity"/>
    <property type="evidence" value="ECO:0007669"/>
    <property type="project" value="InterPro"/>
</dbReference>
<evidence type="ECO:0000256" key="2">
    <source>
        <dbReference type="ARBA" id="ARBA00022475"/>
    </source>
</evidence>